<comment type="caution">
    <text evidence="1">The sequence shown here is derived from an EMBL/GenBank/DDBJ whole genome shotgun (WGS) entry which is preliminary data.</text>
</comment>
<gene>
    <name evidence="1" type="ORF">ABR82_08485</name>
</gene>
<dbReference type="Proteomes" id="UP000051269">
    <property type="component" value="Unassembled WGS sequence"/>
</dbReference>
<sequence>MGHEFQALRFPARELAEGLATTEVAEADLREELKRGADSLVAFAGARGEVVARSKVEQGLSGGHFQELIDRFS</sequence>
<organism evidence="1 2">
    <name type="scientific">Verrucomicrobia subdivision 6 bacterium BACL9 MAG-120507-bin52</name>
    <dbReference type="NCBI Taxonomy" id="1655590"/>
    <lineage>
        <taxon>Bacteria</taxon>
        <taxon>Pseudomonadati</taxon>
        <taxon>Verrucomicrobiota</taxon>
        <taxon>Verrucomicrobiia</taxon>
        <taxon>Verrucomicrobiales</taxon>
        <taxon>Verrucomicrobia subdivision 6</taxon>
    </lineage>
</organism>
<proteinExistence type="predicted"/>
<accession>A0A0R2RM50</accession>
<name>A0A0R2RM50_9BACT</name>
<reference evidence="1 2" key="1">
    <citation type="submission" date="2015-10" db="EMBL/GenBank/DDBJ databases">
        <title>Metagenome-Assembled Genomes uncover a global brackish microbiome.</title>
        <authorList>
            <person name="Hugerth L.W."/>
            <person name="Larsson J."/>
            <person name="Alneberg J."/>
            <person name="Lindh M.V."/>
            <person name="Legrand C."/>
            <person name="Pinhassi J."/>
            <person name="Andersson A.F."/>
        </authorList>
    </citation>
    <scope>NUCLEOTIDE SEQUENCE [LARGE SCALE GENOMIC DNA]</scope>
    <source>
        <strain evidence="1">BACL18 MAG-120507-bin52</strain>
    </source>
</reference>
<evidence type="ECO:0000313" key="1">
    <source>
        <dbReference type="EMBL" id="KRO62000.1"/>
    </source>
</evidence>
<dbReference type="EMBL" id="LIBO01000157">
    <property type="protein sequence ID" value="KRO62000.1"/>
    <property type="molecule type" value="Genomic_DNA"/>
</dbReference>
<dbReference type="AlphaFoldDB" id="A0A0R2RM50"/>
<evidence type="ECO:0000313" key="2">
    <source>
        <dbReference type="Proteomes" id="UP000051269"/>
    </source>
</evidence>
<protein>
    <submittedName>
        <fullName evidence="1">Uncharacterized protein</fullName>
    </submittedName>
</protein>